<reference evidence="4" key="1">
    <citation type="journal article" date="2019" name="Int. J. Syst. Evol. Microbiol.">
        <title>The Global Catalogue of Microorganisms (GCM) 10K type strain sequencing project: providing services to taxonomists for standard genome sequencing and annotation.</title>
        <authorList>
            <consortium name="The Broad Institute Genomics Platform"/>
            <consortium name="The Broad Institute Genome Sequencing Center for Infectious Disease"/>
            <person name="Wu L."/>
            <person name="Ma J."/>
        </authorList>
    </citation>
    <scope>NUCLEOTIDE SEQUENCE [LARGE SCALE GENOMIC DNA]</scope>
    <source>
        <strain evidence="4">JCM 15503</strain>
    </source>
</reference>
<feature type="transmembrane region" description="Helical" evidence="1">
    <location>
        <begin position="41"/>
        <end position="65"/>
    </location>
</feature>
<evidence type="ECO:0000256" key="1">
    <source>
        <dbReference type="SAM" id="Phobius"/>
    </source>
</evidence>
<evidence type="ECO:0000313" key="4">
    <source>
        <dbReference type="Proteomes" id="UP001500279"/>
    </source>
</evidence>
<proteinExistence type="predicted"/>
<keyword evidence="1" id="KW-0472">Membrane</keyword>
<protein>
    <recommendedName>
        <fullName evidence="2">2TM domain-containing protein</fullName>
    </recommendedName>
</protein>
<gene>
    <name evidence="3" type="ORF">GCM10009107_54720</name>
</gene>
<dbReference type="RefSeq" id="WP_141289347.1">
    <property type="nucleotide sequence ID" value="NZ_BAAAEW010000042.1"/>
</dbReference>
<dbReference type="Pfam" id="PF13239">
    <property type="entry name" value="2TM"/>
    <property type="match status" value="1"/>
</dbReference>
<keyword evidence="1" id="KW-1133">Transmembrane helix</keyword>
<organism evidence="3 4">
    <name type="scientific">Ideonella azotifigens</name>
    <dbReference type="NCBI Taxonomy" id="513160"/>
    <lineage>
        <taxon>Bacteria</taxon>
        <taxon>Pseudomonadati</taxon>
        <taxon>Pseudomonadota</taxon>
        <taxon>Betaproteobacteria</taxon>
        <taxon>Burkholderiales</taxon>
        <taxon>Sphaerotilaceae</taxon>
        <taxon>Ideonella</taxon>
    </lineage>
</organism>
<keyword evidence="1" id="KW-0812">Transmembrane</keyword>
<evidence type="ECO:0000313" key="3">
    <source>
        <dbReference type="EMBL" id="GAA0766504.1"/>
    </source>
</evidence>
<feature type="domain" description="2TM" evidence="2">
    <location>
        <begin position="9"/>
        <end position="63"/>
    </location>
</feature>
<dbReference type="InterPro" id="IPR025698">
    <property type="entry name" value="2TM_dom"/>
</dbReference>
<dbReference type="Proteomes" id="UP001500279">
    <property type="component" value="Unassembled WGS sequence"/>
</dbReference>
<accession>A0ABP3VV52</accession>
<feature type="transmembrane region" description="Helical" evidence="1">
    <location>
        <begin position="12"/>
        <end position="35"/>
    </location>
</feature>
<comment type="caution">
    <text evidence="3">The sequence shown here is derived from an EMBL/GenBank/DDBJ whole genome shotgun (WGS) entry which is preliminary data.</text>
</comment>
<dbReference type="EMBL" id="BAAAEW010000042">
    <property type="protein sequence ID" value="GAA0766504.1"/>
    <property type="molecule type" value="Genomic_DNA"/>
</dbReference>
<sequence>MRRHGSPSERRRGFGVHALVFVLGMALLAGINLLWTGPPYWVLWVLPGWGIGLVAHGWAVLGAGARNEFGSARR</sequence>
<name>A0ABP3VV52_9BURK</name>
<keyword evidence="4" id="KW-1185">Reference proteome</keyword>
<evidence type="ECO:0000259" key="2">
    <source>
        <dbReference type="Pfam" id="PF13239"/>
    </source>
</evidence>